<evidence type="ECO:0000313" key="2">
    <source>
        <dbReference type="EMBL" id="MBA9079198.1"/>
    </source>
</evidence>
<dbReference type="AlphaFoldDB" id="A0A839GXN0"/>
<accession>A0A839GXN0</accession>
<dbReference type="EMBL" id="JACJIQ010000019">
    <property type="protein sequence ID" value="MBA9079198.1"/>
    <property type="molecule type" value="Genomic_DNA"/>
</dbReference>
<reference evidence="2 3" key="1">
    <citation type="submission" date="2020-08" db="EMBL/GenBank/DDBJ databases">
        <title>Genomic Encyclopedia of Type Strains, Phase IV (KMG-IV): sequencing the most valuable type-strain genomes for metagenomic binning, comparative biology and taxonomic classification.</title>
        <authorList>
            <person name="Goeker M."/>
        </authorList>
    </citation>
    <scope>NUCLEOTIDE SEQUENCE [LARGE SCALE GENOMIC DNA]</scope>
    <source>
        <strain evidence="2 3">DSM 29854</strain>
    </source>
</reference>
<gene>
    <name evidence="2" type="ORF">FHS90_003933</name>
</gene>
<evidence type="ECO:0000256" key="1">
    <source>
        <dbReference type="SAM" id="Phobius"/>
    </source>
</evidence>
<organism evidence="2 3">
    <name type="scientific">Rufibacter quisquiliarum</name>
    <dbReference type="NCBI Taxonomy" id="1549639"/>
    <lineage>
        <taxon>Bacteria</taxon>
        <taxon>Pseudomonadati</taxon>
        <taxon>Bacteroidota</taxon>
        <taxon>Cytophagia</taxon>
        <taxon>Cytophagales</taxon>
        <taxon>Hymenobacteraceae</taxon>
        <taxon>Rufibacter</taxon>
    </lineage>
</organism>
<keyword evidence="1" id="KW-0812">Transmembrane</keyword>
<feature type="transmembrane region" description="Helical" evidence="1">
    <location>
        <begin position="61"/>
        <end position="82"/>
    </location>
</feature>
<name>A0A839GXN0_9BACT</name>
<proteinExistence type="predicted"/>
<keyword evidence="3" id="KW-1185">Reference proteome</keyword>
<dbReference type="Proteomes" id="UP000563094">
    <property type="component" value="Unassembled WGS sequence"/>
</dbReference>
<keyword evidence="1" id="KW-1133">Transmembrane helix</keyword>
<comment type="caution">
    <text evidence="2">The sequence shown here is derived from an EMBL/GenBank/DDBJ whole genome shotgun (WGS) entry which is preliminary data.</text>
</comment>
<evidence type="ECO:0000313" key="3">
    <source>
        <dbReference type="Proteomes" id="UP000563094"/>
    </source>
</evidence>
<protein>
    <submittedName>
        <fullName evidence="2">Uncharacterized protein</fullName>
    </submittedName>
</protein>
<sequence length="150" mass="16255">MFADLFLRGKKVEEETAPAFLQENHHKKDTGARETSFLFSACIQKNRPKTGNSLLPLVGELLPVTSGVCALLGAASSVFGLLSKKQAKNRKTGPAVPAAVSLPRHQPEKPLHLLATVAGQPTPFLNKKSSGLVKCQPLLSWVRDVPLYFL</sequence>
<dbReference type="RefSeq" id="WP_182514163.1">
    <property type="nucleotide sequence ID" value="NZ_JACJIQ010000019.1"/>
</dbReference>
<keyword evidence="1" id="KW-0472">Membrane</keyword>